<feature type="domain" description="Baseplate J-like central" evidence="3">
    <location>
        <begin position="459"/>
        <end position="534"/>
    </location>
</feature>
<dbReference type="Proteomes" id="UP000319103">
    <property type="component" value="Unassembled WGS sequence"/>
</dbReference>
<dbReference type="EMBL" id="VIGB01000003">
    <property type="protein sequence ID" value="TQF06853.1"/>
    <property type="molecule type" value="Genomic_DNA"/>
</dbReference>
<dbReference type="InterPro" id="IPR011749">
    <property type="entry name" value="CHP02243"/>
</dbReference>
<organism evidence="4 5">
    <name type="scientific">Kitasatospora acidiphila</name>
    <dbReference type="NCBI Taxonomy" id="2567942"/>
    <lineage>
        <taxon>Bacteria</taxon>
        <taxon>Bacillati</taxon>
        <taxon>Actinomycetota</taxon>
        <taxon>Actinomycetes</taxon>
        <taxon>Kitasatosporales</taxon>
        <taxon>Streptomycetaceae</taxon>
        <taxon>Kitasatospora</taxon>
    </lineage>
</organism>
<feature type="domain" description="Baseplate protein J-like barrel" evidence="2">
    <location>
        <begin position="389"/>
        <end position="433"/>
    </location>
</feature>
<dbReference type="Pfam" id="PF26078">
    <property type="entry name" value="Baseplate_J_M"/>
    <property type="match status" value="1"/>
</dbReference>
<reference evidence="4 5" key="1">
    <citation type="submission" date="2019-06" db="EMBL/GenBank/DDBJ databases">
        <title>Description of Kitasatospora acidophila sp. nov. isolated from pine grove soil, and reclassification of Streptomyces novaecaesareae to Kitasatospora novaeceasareae comb. nov.</title>
        <authorList>
            <person name="Kim M.J."/>
        </authorList>
    </citation>
    <scope>NUCLEOTIDE SEQUENCE [LARGE SCALE GENOMIC DNA]</scope>
    <source>
        <strain evidence="4 5">MMS16-CNU292</strain>
    </source>
</reference>
<dbReference type="OrthoDB" id="9027184at2"/>
<dbReference type="InterPro" id="IPR058531">
    <property type="entry name" value="Baseplate_J_M"/>
</dbReference>
<evidence type="ECO:0000259" key="2">
    <source>
        <dbReference type="Pfam" id="PF04865"/>
    </source>
</evidence>
<dbReference type="Pfam" id="PF04865">
    <property type="entry name" value="Baseplate_J"/>
    <property type="match status" value="1"/>
</dbReference>
<name>A0A540WCV7_9ACTN</name>
<protein>
    <submittedName>
        <fullName evidence="4">Putative baseplate assembly protein</fullName>
    </submittedName>
</protein>
<gene>
    <name evidence="4" type="ORF">E6W39_37520</name>
</gene>
<dbReference type="AlphaFoldDB" id="A0A540WCV7"/>
<dbReference type="NCBIfam" id="TIGR02243">
    <property type="entry name" value="putative baseplate assembly protein"/>
    <property type="match status" value="1"/>
</dbReference>
<feature type="compositionally biased region" description="Polar residues" evidence="1">
    <location>
        <begin position="635"/>
        <end position="655"/>
    </location>
</feature>
<dbReference type="InterPro" id="IPR052399">
    <property type="entry name" value="Phage_Baseplate_Assmbl_Protein"/>
</dbReference>
<dbReference type="RefSeq" id="WP_141637260.1">
    <property type="nucleotide sequence ID" value="NZ_VIGB01000003.1"/>
</dbReference>
<accession>A0A540WCV7</accession>
<keyword evidence="5" id="KW-1185">Reference proteome</keyword>
<proteinExistence type="predicted"/>
<evidence type="ECO:0000313" key="5">
    <source>
        <dbReference type="Proteomes" id="UP000319103"/>
    </source>
</evidence>
<sequence length="655" mass="68991">MALNVPNLDSRTYDQLVAEAQRRILRFTPDWTDFNPSDPGVTLVELFAWLTEITLYQLNQVPDLTYVKFLDLIGLQQNPAAPAVAEVTFTPTARTAGVVVPARSQLSATGPTGLPLVFETDQALALVPYQLTDLVVDDGQVFTTVTPGAPFRPLGWIPQPNNALYLGFAPTTATEPGQFPQELRLLVTLSAAAAAGAPQRAGQAVRPPLAPVTLVWEYLPRPDATQWSRLNVLADGSAAFTAQGYVTLAGPASILPARAADVDDPRYWLRVRVVAGRYPAGQEPVIEAVTANTTTARNLATVRDELLGVSEAHPDQTFPLAQPPVQDRSVTLEVREDTGDPANLTRTTWTQVSDFLASGPNDRHYTLDPATGIVTFGNGVRGLIPAVDAEIVAVSYRSGGGAAGNVPAGAIDTLLSALPGVDSVTNSRAAAGGTDLESLDELKRNAPALLRRQGRAVTAADYASLARQVGGVADALALPLAHPDHPGVDVAGSVTVVVVADTDDDPPAPSGELIAAVCRYLDQYRLIATELYVSGPVFVPVSVHAALTIDPYAAADGVAALADQALRDFLAPLHRAADGTRSAHFADQFQPTSLYAVLLAVPGVLAVTALEITVDGRVHDDPRVAIDLPPGGLTRSGTHQLDVTPDSGSTAREEV</sequence>
<dbReference type="InterPro" id="IPR006949">
    <property type="entry name" value="Barrel_Baseplate_J-like"/>
</dbReference>
<evidence type="ECO:0000313" key="4">
    <source>
        <dbReference type="EMBL" id="TQF06853.1"/>
    </source>
</evidence>
<feature type="region of interest" description="Disordered" evidence="1">
    <location>
        <begin position="628"/>
        <end position="655"/>
    </location>
</feature>
<evidence type="ECO:0000259" key="3">
    <source>
        <dbReference type="Pfam" id="PF26078"/>
    </source>
</evidence>
<evidence type="ECO:0000256" key="1">
    <source>
        <dbReference type="SAM" id="MobiDB-lite"/>
    </source>
</evidence>
<comment type="caution">
    <text evidence="4">The sequence shown here is derived from an EMBL/GenBank/DDBJ whole genome shotgun (WGS) entry which is preliminary data.</text>
</comment>
<dbReference type="PANTHER" id="PTHR37829">
    <property type="entry name" value="PHAGE-LIKE ELEMENT PBSX PROTEIN XKDT"/>
    <property type="match status" value="1"/>
</dbReference>
<dbReference type="PANTHER" id="PTHR37829:SF3">
    <property type="entry name" value="PROTEIN JAYE-RELATED"/>
    <property type="match status" value="1"/>
</dbReference>